<keyword evidence="2" id="KW-1185">Reference proteome</keyword>
<organism evidence="1 2">
    <name type="scientific">Lithospermum erythrorhizon</name>
    <name type="common">Purple gromwell</name>
    <name type="synonym">Lithospermum officinale var. erythrorhizon</name>
    <dbReference type="NCBI Taxonomy" id="34254"/>
    <lineage>
        <taxon>Eukaryota</taxon>
        <taxon>Viridiplantae</taxon>
        <taxon>Streptophyta</taxon>
        <taxon>Embryophyta</taxon>
        <taxon>Tracheophyta</taxon>
        <taxon>Spermatophyta</taxon>
        <taxon>Magnoliopsida</taxon>
        <taxon>eudicotyledons</taxon>
        <taxon>Gunneridae</taxon>
        <taxon>Pentapetalae</taxon>
        <taxon>asterids</taxon>
        <taxon>lamiids</taxon>
        <taxon>Boraginales</taxon>
        <taxon>Boraginaceae</taxon>
        <taxon>Boraginoideae</taxon>
        <taxon>Lithospermeae</taxon>
        <taxon>Lithospermum</taxon>
    </lineage>
</organism>
<accession>A0AAV3QAX2</accession>
<evidence type="ECO:0000313" key="1">
    <source>
        <dbReference type="EMBL" id="GAA0160511.1"/>
    </source>
</evidence>
<dbReference type="Proteomes" id="UP001454036">
    <property type="component" value="Unassembled WGS sequence"/>
</dbReference>
<sequence length="86" mass="9740">MDNIVDTLNAAYQELITAAVSVIEANEVSLGQKTAATNAALEDFKHKWQLFRVSYDKAEEFVDSVKQRIVSDCPIDQFKIDQLLFM</sequence>
<comment type="caution">
    <text evidence="1">The sequence shown here is derived from an EMBL/GenBank/DDBJ whole genome shotgun (WGS) entry which is preliminary data.</text>
</comment>
<dbReference type="GO" id="GO:0048364">
    <property type="term" value="P:root development"/>
    <property type="evidence" value="ECO:0007669"/>
    <property type="project" value="InterPro"/>
</dbReference>
<proteinExistence type="predicted"/>
<dbReference type="GO" id="GO:0016592">
    <property type="term" value="C:mediator complex"/>
    <property type="evidence" value="ECO:0007669"/>
    <property type="project" value="InterPro"/>
</dbReference>
<dbReference type="GO" id="GO:0006355">
    <property type="term" value="P:regulation of DNA-templated transcription"/>
    <property type="evidence" value="ECO:0007669"/>
    <property type="project" value="InterPro"/>
</dbReference>
<protein>
    <submittedName>
        <fullName evidence="1">General transcription factor</fullName>
    </submittedName>
</protein>
<dbReference type="PANTHER" id="PTHR35989">
    <property type="entry name" value="MEDIATOR OF RNA POLYMERASE II TRANSCRIPTION SUBUNIT 32"/>
    <property type="match status" value="1"/>
</dbReference>
<dbReference type="EMBL" id="BAABME010003907">
    <property type="protein sequence ID" value="GAA0160511.1"/>
    <property type="molecule type" value="Genomic_DNA"/>
</dbReference>
<dbReference type="AlphaFoldDB" id="A0AAV3QAX2"/>
<dbReference type="InterPro" id="IPR033244">
    <property type="entry name" value="MED32"/>
</dbReference>
<dbReference type="GO" id="GO:0010150">
    <property type="term" value="P:leaf senescence"/>
    <property type="evidence" value="ECO:0007669"/>
    <property type="project" value="InterPro"/>
</dbReference>
<dbReference type="GO" id="GO:0009631">
    <property type="term" value="P:cold acclimation"/>
    <property type="evidence" value="ECO:0007669"/>
    <property type="project" value="InterPro"/>
</dbReference>
<evidence type="ECO:0000313" key="2">
    <source>
        <dbReference type="Proteomes" id="UP001454036"/>
    </source>
</evidence>
<dbReference type="PANTHER" id="PTHR35989:SF1">
    <property type="entry name" value="MEDIATOR OF RNA POLYMERASE II TRANSCRIPTION SUBUNIT 32"/>
    <property type="match status" value="1"/>
</dbReference>
<name>A0AAV3QAX2_LITER</name>
<reference evidence="1 2" key="1">
    <citation type="submission" date="2024-01" db="EMBL/GenBank/DDBJ databases">
        <title>The complete chloroplast genome sequence of Lithospermum erythrorhizon: insights into the phylogenetic relationship among Boraginaceae species and the maternal lineages of purple gromwells.</title>
        <authorList>
            <person name="Okada T."/>
            <person name="Watanabe K."/>
        </authorList>
    </citation>
    <scope>NUCLEOTIDE SEQUENCE [LARGE SCALE GENOMIC DNA]</scope>
</reference>
<gene>
    <name evidence="1" type="ORF">LIER_17052</name>
</gene>